<sequence length="971" mass="110664">MPAVSKLDNNENANTKFSIADDDCIRSEKNLDQLNQNQFLKALTKDCRYDKLSEPAKDQPLPVTLHLEIRDIELSNPQSVKLETIIQYHYIDHRLNFENLSSRKQPLIGRDGSLANDIWVPHIVLANARDNKVMGLQNNDVFVMISPQGKVTYGFRTSIVLYWLFNASIIDLRWEENNKSAIISDQVHLDGFHLEGFWSNFTMGPSLVTEEFGGNCSTLLFTFKVAREMGHYLLDYFLPSILLVMTSWLTFWLQADAGPPRTTLGTATMLSLITLSSGQTKSLPKVSYIKISEIWFFGCALFIFASLVEFAFVNMIFRRRKNCELKKVNSKYVFKCTFTPSLARNEVYRSFSSLNSEMYPNGMAIQNAVLSTDLPDTSRNSIAGSISNLENCENKPWTTMSPKDVANWIDTRCRVAFPIAFLIFNLFFCQIEANTSPQVLNNSIQDTTQPVYNNSKVPESDLLETTPPLKPTITISYPNLNQPVESLPSVTKEPTTILHPVTTDVPITTTTALPNNNGQSCPIPNNLDDLTQNQFSQILTNDCRYDKLTKPHSNGPLQVDLQIDVRHIEAADQLQLRVHLHVQYSYLDERLRYEDLSPRRGHMLGEEALKSRIWVPHLIITNERDVSIMGFEGKDVYISISPKGEVIYSYRLSATIYCWMDLKKFPFDEQICQLNFQSWTYNASQLILKWEEPDPVKVASPLHLTEFSLEDFNTIESTKPAPIKGGFSGNFSTLTFRFNIAREVRYYIIDYFIPSIMLVSTSWVTFWLQADNTAPRVTLGTSTMLSFITLASGQTKTLPKVSYIKVSEVWFLGCSLFIFASMVEFAFVNIIWRRRKKVELKKVNSKYILKSTLTPRLARRELQQSNSTSSLYKTRSCSSLNSRKTKDEANANTYNNYLTVHSFATIPKITTQSDENLMPAKEFVATAIDIPENDPMDDEPHLMPQKWTTMTPQEVANWIDKKSRSLSPSPS</sequence>
<proteinExistence type="predicted"/>
<name>A0ACB9SLY8_HOLOL</name>
<dbReference type="Proteomes" id="UP001056778">
    <property type="component" value="Chromosome 8"/>
</dbReference>
<accession>A0ACB9SLY8</accession>
<gene>
    <name evidence="1" type="ORF">MML48_8g00008197</name>
</gene>
<reference evidence="1" key="1">
    <citation type="submission" date="2022-04" db="EMBL/GenBank/DDBJ databases">
        <title>Chromosome-scale genome assembly of Holotrichia oblita Faldermann.</title>
        <authorList>
            <person name="Rongchong L."/>
        </authorList>
    </citation>
    <scope>NUCLEOTIDE SEQUENCE</scope>
    <source>
        <strain evidence="1">81SQS9</strain>
    </source>
</reference>
<comment type="caution">
    <text evidence="1">The sequence shown here is derived from an EMBL/GenBank/DDBJ whole genome shotgun (WGS) entry which is preliminary data.</text>
</comment>
<organism evidence="1 2">
    <name type="scientific">Holotrichia oblita</name>
    <name type="common">Chafer beetle</name>
    <dbReference type="NCBI Taxonomy" id="644536"/>
    <lineage>
        <taxon>Eukaryota</taxon>
        <taxon>Metazoa</taxon>
        <taxon>Ecdysozoa</taxon>
        <taxon>Arthropoda</taxon>
        <taxon>Hexapoda</taxon>
        <taxon>Insecta</taxon>
        <taxon>Pterygota</taxon>
        <taxon>Neoptera</taxon>
        <taxon>Endopterygota</taxon>
        <taxon>Coleoptera</taxon>
        <taxon>Polyphaga</taxon>
        <taxon>Scarabaeiformia</taxon>
        <taxon>Scarabaeidae</taxon>
        <taxon>Melolonthinae</taxon>
        <taxon>Holotrichia</taxon>
    </lineage>
</organism>
<protein>
    <submittedName>
        <fullName evidence="1">Neurotransmitter gated ion channel</fullName>
    </submittedName>
</protein>
<dbReference type="EMBL" id="CM043022">
    <property type="protein sequence ID" value="KAI4456328.1"/>
    <property type="molecule type" value="Genomic_DNA"/>
</dbReference>
<evidence type="ECO:0000313" key="1">
    <source>
        <dbReference type="EMBL" id="KAI4456328.1"/>
    </source>
</evidence>
<keyword evidence="2" id="KW-1185">Reference proteome</keyword>
<evidence type="ECO:0000313" key="2">
    <source>
        <dbReference type="Proteomes" id="UP001056778"/>
    </source>
</evidence>